<reference evidence="2 3" key="1">
    <citation type="submission" date="2016-12" db="EMBL/GenBank/DDBJ databases">
        <title>Trade-off between light-utilization and light-protection in marine flavobacteria.</title>
        <authorList>
            <person name="Kumagai Y."/>
            <person name="Yoshizawa S."/>
            <person name="Kogure K."/>
            <person name="Iwasaki W."/>
        </authorList>
    </citation>
    <scope>NUCLEOTIDE SEQUENCE [LARGE SCALE GENOMIC DNA]</scope>
    <source>
        <strain evidence="2 3">KCTC 12100</strain>
    </source>
</reference>
<accession>A0A2P6CEF1</accession>
<protein>
    <submittedName>
        <fullName evidence="2">Uncharacterized protein</fullName>
    </submittedName>
</protein>
<feature type="chain" id="PRO_5015105354" evidence="1">
    <location>
        <begin position="26"/>
        <end position="242"/>
    </location>
</feature>
<dbReference type="EMBL" id="MSCK01000001">
    <property type="protein sequence ID" value="PQJ73285.1"/>
    <property type="molecule type" value="Genomic_DNA"/>
</dbReference>
<proteinExistence type="predicted"/>
<dbReference type="RefSeq" id="WP_146105266.1">
    <property type="nucleotide sequence ID" value="NZ_CP150661.1"/>
</dbReference>
<keyword evidence="1" id="KW-0732">Signal</keyword>
<comment type="caution">
    <text evidence="2">The sequence shown here is derived from an EMBL/GenBank/DDBJ whole genome shotgun (WGS) entry which is preliminary data.</text>
</comment>
<dbReference type="AlphaFoldDB" id="A0A2P6CEF1"/>
<evidence type="ECO:0000313" key="3">
    <source>
        <dbReference type="Proteomes" id="UP000247345"/>
    </source>
</evidence>
<gene>
    <name evidence="2" type="ORF">BTO14_08430</name>
</gene>
<keyword evidence="3" id="KW-1185">Reference proteome</keyword>
<dbReference type="OrthoDB" id="1191352at2"/>
<evidence type="ECO:0000256" key="1">
    <source>
        <dbReference type="SAM" id="SignalP"/>
    </source>
</evidence>
<dbReference type="Proteomes" id="UP000247345">
    <property type="component" value="Unassembled WGS sequence"/>
</dbReference>
<evidence type="ECO:0000313" key="2">
    <source>
        <dbReference type="EMBL" id="PQJ73285.1"/>
    </source>
</evidence>
<organism evidence="2 3">
    <name type="scientific">Polaribacter butkevichii</name>
    <dbReference type="NCBI Taxonomy" id="218490"/>
    <lineage>
        <taxon>Bacteria</taxon>
        <taxon>Pseudomonadati</taxon>
        <taxon>Bacteroidota</taxon>
        <taxon>Flavobacteriia</taxon>
        <taxon>Flavobacteriales</taxon>
        <taxon>Flavobacteriaceae</taxon>
    </lineage>
</organism>
<feature type="signal peptide" evidence="1">
    <location>
        <begin position="1"/>
        <end position="25"/>
    </location>
</feature>
<sequence length="242" mass="25478">MKTMKTNYLKLGVLGLMMMVGTAINAQTTDPTAATVLKDTPADGAVVRVIDNKGTIKYFQSNNGITTITSTTPGNLTTTTWQLGGTLTDNTYIDVDGKAFALDGIALIDPATEAASTDATTLSSHGTGTGWTLLVRDEATGETKKMLATDLITSGQTYFTATDGQLAYDVTSAGSNTAMTGSQIPLPEFSKVWVYRNGAKLIAGLDYTIAAASSTVTLVPNTTAPNDWTVYAGDVIEVQYFK</sequence>
<name>A0A2P6CEF1_9FLAO</name>